<dbReference type="EMBL" id="CP011853">
    <property type="protein sequence ID" value="ALG83740.1"/>
    <property type="molecule type" value="Genomic_DNA"/>
</dbReference>
<dbReference type="GO" id="GO:0009055">
    <property type="term" value="F:electron transfer activity"/>
    <property type="evidence" value="ECO:0007669"/>
    <property type="project" value="TreeGrafter"/>
</dbReference>
<reference evidence="14" key="1">
    <citation type="submission" date="2015-06" db="EMBL/GenBank/DDBJ databases">
        <title>Complete genome sequence and metabolic analysis of phthalate degradation pathway in Gordonia sp. QH-11.</title>
        <authorList>
            <person name="Jin D."/>
            <person name="Kong X."/>
            <person name="Bai Z."/>
        </authorList>
    </citation>
    <scope>NUCLEOTIDE SEQUENCE [LARGE SCALE GENOMIC DNA]</scope>
    <source>
        <strain evidence="14">QH-11</strain>
    </source>
</reference>
<dbReference type="AlphaFoldDB" id="A0A0N9MM62"/>
<keyword evidence="14" id="KW-1185">Reference proteome</keyword>
<dbReference type="Proteomes" id="UP000063789">
    <property type="component" value="Chromosome"/>
</dbReference>
<dbReference type="PATRIC" id="fig|1136941.3.peg.706"/>
<evidence type="ECO:0000256" key="3">
    <source>
        <dbReference type="ARBA" id="ARBA00022448"/>
    </source>
</evidence>
<keyword evidence="7" id="KW-0479">Metal-binding</keyword>
<evidence type="ECO:0000256" key="12">
    <source>
        <dbReference type="SAM" id="Phobius"/>
    </source>
</evidence>
<sequence length="350" mass="38299">MTLENVWFVIIAVMFTMYFVLEGFDFGVGMLMTLPDKHDRHDPALADKRRRLLLNTIGPVWDGNEVWLITGGAALFAAFGGWYATMFSAFYLPLFLILIGLIVRVVAIEWRGKINDVKWRRWCDVGIGLGSWIPAILWGVAFANVLRGLPIDADHQYTGGFFNLLNPYALLGGATTLLAFLTHGAVFVALKTSGEMRDDAQKRAAILAVPTAIVAAVFLIWTQLAHGHAWTWGVVAIAAVAAVGMVIATFARREGWAFFATCIAIAGVAVMLFGSLFPDVMPSTTDPAYTLTIANTSSSHYTLVIMTWAAAIMTPVVVGYQAYSYWVFRKRLSVESIPASIGLPLQNVGK</sequence>
<keyword evidence="6 12" id="KW-0812">Transmembrane</keyword>
<proteinExistence type="inferred from homology"/>
<dbReference type="Pfam" id="PF02322">
    <property type="entry name" value="Cyt_bd_oxida_II"/>
    <property type="match status" value="1"/>
</dbReference>
<dbReference type="STRING" id="1136941.ACH46_03480"/>
<dbReference type="PANTHER" id="PTHR43141">
    <property type="entry name" value="CYTOCHROME BD2 SUBUNIT II"/>
    <property type="match status" value="1"/>
</dbReference>
<dbReference type="OrthoDB" id="9776710at2"/>
<feature type="transmembrane region" description="Helical" evidence="12">
    <location>
        <begin position="301"/>
        <end position="323"/>
    </location>
</feature>
<comment type="similarity">
    <text evidence="2">Belongs to the cytochrome ubiquinol oxidase subunit 2 family.</text>
</comment>
<dbReference type="KEGG" id="goq:ACH46_03480"/>
<evidence type="ECO:0000256" key="2">
    <source>
        <dbReference type="ARBA" id="ARBA00007543"/>
    </source>
</evidence>
<gene>
    <name evidence="13" type="ORF">ACH46_03480</name>
</gene>
<organism evidence="13 14">
    <name type="scientific">Gordonia phthalatica</name>
    <dbReference type="NCBI Taxonomy" id="1136941"/>
    <lineage>
        <taxon>Bacteria</taxon>
        <taxon>Bacillati</taxon>
        <taxon>Actinomycetota</taxon>
        <taxon>Actinomycetes</taxon>
        <taxon>Mycobacteriales</taxon>
        <taxon>Gordoniaceae</taxon>
        <taxon>Gordonia</taxon>
    </lineage>
</organism>
<evidence type="ECO:0000256" key="8">
    <source>
        <dbReference type="ARBA" id="ARBA00022982"/>
    </source>
</evidence>
<dbReference type="GO" id="GO:0046872">
    <property type="term" value="F:metal ion binding"/>
    <property type="evidence" value="ECO:0007669"/>
    <property type="project" value="UniProtKB-KW"/>
</dbReference>
<keyword evidence="8" id="KW-0249">Electron transport</keyword>
<keyword evidence="11 12" id="KW-0472">Membrane</keyword>
<dbReference type="PIRSF" id="PIRSF000267">
    <property type="entry name" value="Cyt_oxidse_sub2"/>
    <property type="match status" value="1"/>
</dbReference>
<feature type="transmembrane region" description="Helical" evidence="12">
    <location>
        <begin position="230"/>
        <end position="250"/>
    </location>
</feature>
<evidence type="ECO:0000256" key="5">
    <source>
        <dbReference type="ARBA" id="ARBA00022617"/>
    </source>
</evidence>
<dbReference type="GO" id="GO:0019646">
    <property type="term" value="P:aerobic electron transport chain"/>
    <property type="evidence" value="ECO:0007669"/>
    <property type="project" value="TreeGrafter"/>
</dbReference>
<reference evidence="13 14" key="2">
    <citation type="journal article" date="2017" name="Int. J. Syst. Evol. Microbiol.">
        <title>Gordonia phthalatica sp. nov., a di-n-butyl phthalate-degrading bacterium isolated from activated sludge.</title>
        <authorList>
            <person name="Jin D."/>
            <person name="Kong X."/>
            <person name="Jia M."/>
            <person name="Yu X."/>
            <person name="Wang X."/>
            <person name="Zhuang X."/>
            <person name="Deng Y."/>
            <person name="Bai Z."/>
        </authorList>
    </citation>
    <scope>NUCLEOTIDE SEQUENCE [LARGE SCALE GENOMIC DNA]</scope>
    <source>
        <strain evidence="13 14">QH-11</strain>
    </source>
</reference>
<keyword evidence="4" id="KW-1003">Cell membrane</keyword>
<dbReference type="NCBIfam" id="TIGR00203">
    <property type="entry name" value="cydB"/>
    <property type="match status" value="1"/>
</dbReference>
<keyword evidence="5" id="KW-0349">Heme</keyword>
<accession>A0A0N9MM62</accession>
<dbReference type="GO" id="GO:0005886">
    <property type="term" value="C:plasma membrane"/>
    <property type="evidence" value="ECO:0007669"/>
    <property type="project" value="UniProtKB-SubCell"/>
</dbReference>
<dbReference type="GO" id="GO:0016682">
    <property type="term" value="F:oxidoreductase activity, acting on diphenols and related substances as donors, oxygen as acceptor"/>
    <property type="evidence" value="ECO:0007669"/>
    <property type="project" value="TreeGrafter"/>
</dbReference>
<evidence type="ECO:0000256" key="4">
    <source>
        <dbReference type="ARBA" id="ARBA00022475"/>
    </source>
</evidence>
<protein>
    <submittedName>
        <fullName evidence="13">Cytochrome C oxidase assembly protein</fullName>
    </submittedName>
</protein>
<feature type="transmembrane region" description="Helical" evidence="12">
    <location>
        <begin position="204"/>
        <end position="224"/>
    </location>
</feature>
<dbReference type="GO" id="GO:0070069">
    <property type="term" value="C:cytochrome complex"/>
    <property type="evidence" value="ECO:0007669"/>
    <property type="project" value="TreeGrafter"/>
</dbReference>
<evidence type="ECO:0000256" key="10">
    <source>
        <dbReference type="ARBA" id="ARBA00023004"/>
    </source>
</evidence>
<evidence type="ECO:0000256" key="7">
    <source>
        <dbReference type="ARBA" id="ARBA00022723"/>
    </source>
</evidence>
<keyword evidence="3" id="KW-0813">Transport</keyword>
<feature type="transmembrane region" description="Helical" evidence="12">
    <location>
        <begin position="90"/>
        <end position="110"/>
    </location>
</feature>
<keyword evidence="9 12" id="KW-1133">Transmembrane helix</keyword>
<name>A0A0N9MM62_9ACTN</name>
<feature type="transmembrane region" description="Helical" evidence="12">
    <location>
        <begin position="165"/>
        <end position="192"/>
    </location>
</feature>
<feature type="transmembrane region" description="Helical" evidence="12">
    <location>
        <begin position="257"/>
        <end position="277"/>
    </location>
</feature>
<evidence type="ECO:0000313" key="13">
    <source>
        <dbReference type="EMBL" id="ALG83740.1"/>
    </source>
</evidence>
<evidence type="ECO:0000256" key="1">
    <source>
        <dbReference type="ARBA" id="ARBA00004651"/>
    </source>
</evidence>
<evidence type="ECO:0000313" key="14">
    <source>
        <dbReference type="Proteomes" id="UP000063789"/>
    </source>
</evidence>
<evidence type="ECO:0000256" key="6">
    <source>
        <dbReference type="ARBA" id="ARBA00022692"/>
    </source>
</evidence>
<dbReference type="RefSeq" id="WP_062391697.1">
    <property type="nucleotide sequence ID" value="NZ_CP011853.1"/>
</dbReference>
<comment type="subcellular location">
    <subcellularLocation>
        <location evidence="1">Cell membrane</location>
        <topology evidence="1">Multi-pass membrane protein</topology>
    </subcellularLocation>
</comment>
<dbReference type="InterPro" id="IPR003317">
    <property type="entry name" value="Cyt-d_oxidase_su2"/>
</dbReference>
<feature type="transmembrane region" description="Helical" evidence="12">
    <location>
        <begin position="122"/>
        <end position="145"/>
    </location>
</feature>
<feature type="transmembrane region" description="Helical" evidence="12">
    <location>
        <begin position="6"/>
        <end position="31"/>
    </location>
</feature>
<evidence type="ECO:0000256" key="11">
    <source>
        <dbReference type="ARBA" id="ARBA00023136"/>
    </source>
</evidence>
<keyword evidence="10" id="KW-0408">Iron</keyword>
<evidence type="ECO:0000256" key="9">
    <source>
        <dbReference type="ARBA" id="ARBA00022989"/>
    </source>
</evidence>
<dbReference type="PANTHER" id="PTHR43141:SF5">
    <property type="entry name" value="CYTOCHROME BD-I UBIQUINOL OXIDASE SUBUNIT 2"/>
    <property type="match status" value="1"/>
</dbReference>